<feature type="compositionally biased region" description="Pro residues" evidence="9">
    <location>
        <begin position="145"/>
        <end position="164"/>
    </location>
</feature>
<accession>A0A7X0DBS8</accession>
<comment type="subcellular location">
    <subcellularLocation>
        <location evidence="1">Bacterial flagellum basal body</location>
    </subcellularLocation>
    <subcellularLocation>
        <location evidence="2">Cell membrane</location>
    </subcellularLocation>
</comment>
<feature type="region of interest" description="Disordered" evidence="9">
    <location>
        <begin position="108"/>
        <end position="199"/>
    </location>
</feature>
<comment type="caution">
    <text evidence="11">The sequence shown here is derived from an EMBL/GenBank/DDBJ whole genome shotgun (WGS) entry which is preliminary data.</text>
</comment>
<feature type="compositionally biased region" description="Low complexity" evidence="9">
    <location>
        <begin position="165"/>
        <end position="181"/>
    </location>
</feature>
<feature type="region of interest" description="Disordered" evidence="9">
    <location>
        <begin position="252"/>
        <end position="285"/>
    </location>
</feature>
<evidence type="ECO:0008006" key="13">
    <source>
        <dbReference type="Google" id="ProtNLM"/>
    </source>
</evidence>
<evidence type="ECO:0000256" key="10">
    <source>
        <dbReference type="SAM" id="Phobius"/>
    </source>
</evidence>
<evidence type="ECO:0000313" key="12">
    <source>
        <dbReference type="Proteomes" id="UP000535501"/>
    </source>
</evidence>
<gene>
    <name evidence="11" type="ORF">HNQ75_000823</name>
</gene>
<protein>
    <recommendedName>
        <fullName evidence="13">Flagellar biosynthesis protein FliO</fullName>
    </recommendedName>
</protein>
<dbReference type="InterPro" id="IPR052205">
    <property type="entry name" value="FliO/MopB"/>
</dbReference>
<evidence type="ECO:0000256" key="7">
    <source>
        <dbReference type="ARBA" id="ARBA00023143"/>
    </source>
</evidence>
<keyword evidence="6 10" id="KW-0472">Membrane</keyword>
<name>A0A7X0DBS8_9HYPH</name>
<evidence type="ECO:0000256" key="3">
    <source>
        <dbReference type="ARBA" id="ARBA00022475"/>
    </source>
</evidence>
<dbReference type="PANTHER" id="PTHR38766">
    <property type="entry name" value="FLAGELLAR PROTEIN FLIO"/>
    <property type="match status" value="1"/>
</dbReference>
<evidence type="ECO:0000256" key="5">
    <source>
        <dbReference type="ARBA" id="ARBA00022989"/>
    </source>
</evidence>
<reference evidence="11 12" key="1">
    <citation type="submission" date="2020-08" db="EMBL/GenBank/DDBJ databases">
        <title>Genomic Encyclopedia of Type Strains, Phase IV (KMG-IV): sequencing the most valuable type-strain genomes for metagenomic binning, comparative biology and taxonomic classification.</title>
        <authorList>
            <person name="Goeker M."/>
        </authorList>
    </citation>
    <scope>NUCLEOTIDE SEQUENCE [LARGE SCALE GENOMIC DNA]</scope>
    <source>
        <strain evidence="11 12">DSM 102134</strain>
    </source>
</reference>
<dbReference type="EMBL" id="JACHEJ010000001">
    <property type="protein sequence ID" value="MBB6178880.1"/>
    <property type="molecule type" value="Genomic_DNA"/>
</dbReference>
<feature type="region of interest" description="Disordered" evidence="9">
    <location>
        <begin position="216"/>
        <end position="237"/>
    </location>
</feature>
<sequence length="299" mass="31187">MEEMLGAYGGRLIVAVVGVAIGLACLVGVLWVVRGRSGPSPFVRGGKNRQPRLQVLDAAAVDTRRRLVLVRRDDTEHLIMIGGPTDIVIESGISGNRPVSPPEAAIVDAAVPGPRVPTEERKRAAPPPAAASVSGREPVPAAARPSPPAEPQIPRPAATTPPPVTDSSPPARAAATATSVVTPPPAAAEQQTRREPVLEEAADVLDAARSRVLQGATVPVRPPPPEQVAPSVASPAPVLGSDFERILEEEMASNLASRERVAPPPRPADKPALTGATPEPSLQDEMARIFGEMSVTREK</sequence>
<evidence type="ECO:0000256" key="4">
    <source>
        <dbReference type="ARBA" id="ARBA00022692"/>
    </source>
</evidence>
<organism evidence="11 12">
    <name type="scientific">Pseudorhizobium flavum</name>
    <dbReference type="NCBI Taxonomy" id="1335061"/>
    <lineage>
        <taxon>Bacteria</taxon>
        <taxon>Pseudomonadati</taxon>
        <taxon>Pseudomonadota</taxon>
        <taxon>Alphaproteobacteria</taxon>
        <taxon>Hyphomicrobiales</taxon>
        <taxon>Rhizobiaceae</taxon>
        <taxon>Rhizobium/Agrobacterium group</taxon>
        <taxon>Pseudorhizobium</taxon>
    </lineage>
</organism>
<dbReference type="Proteomes" id="UP000535501">
    <property type="component" value="Unassembled WGS sequence"/>
</dbReference>
<dbReference type="PANTHER" id="PTHR38766:SF1">
    <property type="entry name" value="FLAGELLAR PROTEIN FLIO"/>
    <property type="match status" value="1"/>
</dbReference>
<dbReference type="AlphaFoldDB" id="A0A7X0DBS8"/>
<evidence type="ECO:0000256" key="2">
    <source>
        <dbReference type="ARBA" id="ARBA00004236"/>
    </source>
</evidence>
<feature type="compositionally biased region" description="Low complexity" evidence="9">
    <location>
        <begin position="228"/>
        <end position="237"/>
    </location>
</feature>
<evidence type="ECO:0000256" key="6">
    <source>
        <dbReference type="ARBA" id="ARBA00023136"/>
    </source>
</evidence>
<evidence type="ECO:0000313" key="11">
    <source>
        <dbReference type="EMBL" id="MBB6178880.1"/>
    </source>
</evidence>
<dbReference type="InterPro" id="IPR022781">
    <property type="entry name" value="Flagellar_biosynth_FliO"/>
</dbReference>
<evidence type="ECO:0000256" key="8">
    <source>
        <dbReference type="ARBA" id="ARBA00037937"/>
    </source>
</evidence>
<evidence type="ECO:0000256" key="9">
    <source>
        <dbReference type="SAM" id="MobiDB-lite"/>
    </source>
</evidence>
<keyword evidence="3" id="KW-1003">Cell membrane</keyword>
<dbReference type="GO" id="GO:0005886">
    <property type="term" value="C:plasma membrane"/>
    <property type="evidence" value="ECO:0007669"/>
    <property type="project" value="UniProtKB-SubCell"/>
</dbReference>
<dbReference type="RefSeq" id="WP_077546413.1">
    <property type="nucleotide sequence ID" value="NZ_JACHEJ010000001.1"/>
</dbReference>
<comment type="similarity">
    <text evidence="8">Belongs to the FliO/MopB family.</text>
</comment>
<dbReference type="Pfam" id="PF04347">
    <property type="entry name" value="FliO"/>
    <property type="match status" value="1"/>
</dbReference>
<keyword evidence="12" id="KW-1185">Reference proteome</keyword>
<dbReference type="GO" id="GO:0009425">
    <property type="term" value="C:bacterial-type flagellum basal body"/>
    <property type="evidence" value="ECO:0007669"/>
    <property type="project" value="UniProtKB-SubCell"/>
</dbReference>
<dbReference type="GO" id="GO:0044781">
    <property type="term" value="P:bacterial-type flagellum organization"/>
    <property type="evidence" value="ECO:0007669"/>
    <property type="project" value="InterPro"/>
</dbReference>
<keyword evidence="7" id="KW-0975">Bacterial flagellum</keyword>
<keyword evidence="5 10" id="KW-1133">Transmembrane helix</keyword>
<feature type="transmembrane region" description="Helical" evidence="10">
    <location>
        <begin position="12"/>
        <end position="33"/>
    </location>
</feature>
<keyword evidence="4 10" id="KW-0812">Transmembrane</keyword>
<proteinExistence type="inferred from homology"/>
<evidence type="ECO:0000256" key="1">
    <source>
        <dbReference type="ARBA" id="ARBA00004117"/>
    </source>
</evidence>